<dbReference type="Pfam" id="PF08539">
    <property type="entry name" value="HbrB"/>
    <property type="match status" value="1"/>
</dbReference>
<dbReference type="Proteomes" id="UP000694941">
    <property type="component" value="Unplaced"/>
</dbReference>
<evidence type="ECO:0000313" key="3">
    <source>
        <dbReference type="RefSeq" id="XP_013772800.1"/>
    </source>
</evidence>
<name>A0ABM1B1D1_LIMPO</name>
<keyword evidence="2" id="KW-1185">Reference proteome</keyword>
<gene>
    <name evidence="3 4" type="primary">LOC106457897</name>
</gene>
<dbReference type="PANTHER" id="PTHR32428:SF2">
    <property type="entry name" value="TARGET OF RAPAMYCIN COMPLEX 2 SUBUNIT BIT61-RELATED"/>
    <property type="match status" value="1"/>
</dbReference>
<reference evidence="3 4" key="1">
    <citation type="submission" date="2025-05" db="UniProtKB">
        <authorList>
            <consortium name="RefSeq"/>
        </authorList>
    </citation>
    <scope>IDENTIFICATION</scope>
    <source>
        <tissue evidence="3 4">Muscle</tissue>
    </source>
</reference>
<organism evidence="2 3">
    <name type="scientific">Limulus polyphemus</name>
    <name type="common">Atlantic horseshoe crab</name>
    <dbReference type="NCBI Taxonomy" id="6850"/>
    <lineage>
        <taxon>Eukaryota</taxon>
        <taxon>Metazoa</taxon>
        <taxon>Ecdysozoa</taxon>
        <taxon>Arthropoda</taxon>
        <taxon>Chelicerata</taxon>
        <taxon>Merostomata</taxon>
        <taxon>Xiphosura</taxon>
        <taxon>Limulidae</taxon>
        <taxon>Limulus</taxon>
    </lineage>
</organism>
<dbReference type="InterPro" id="IPR016159">
    <property type="entry name" value="Cullin_repeat-like_dom_sf"/>
</dbReference>
<evidence type="ECO:0000313" key="4">
    <source>
        <dbReference type="RefSeq" id="XP_022239663.1"/>
    </source>
</evidence>
<protein>
    <submittedName>
        <fullName evidence="3 4">Proline-rich protein 5-like</fullName>
    </submittedName>
</protein>
<proteinExistence type="inferred from homology"/>
<dbReference type="RefSeq" id="XP_022239663.1">
    <property type="nucleotide sequence ID" value="XM_022383955.1"/>
</dbReference>
<accession>A0ABM1B1D1</accession>
<dbReference type="RefSeq" id="XP_013772800.1">
    <property type="nucleotide sequence ID" value="XM_013917346.2"/>
</dbReference>
<dbReference type="PANTHER" id="PTHR32428">
    <property type="entry name" value="TARGET OF RAPAMYCIN COMPLEX 2 SUBUNIT BIT61-RELATED"/>
    <property type="match status" value="1"/>
</dbReference>
<dbReference type="GeneID" id="106457897"/>
<dbReference type="SUPFAM" id="SSF74788">
    <property type="entry name" value="Cullin repeat-like"/>
    <property type="match status" value="1"/>
</dbReference>
<dbReference type="InterPro" id="IPR013745">
    <property type="entry name" value="Bit61/PRR5"/>
</dbReference>
<sequence length="310" mass="35422">MQESSHRSPQTFHKSMSAISLQSLQTLGSVAAPHTIRRNCGILPDVPENGELSLVGNSYHREHHQRKCAISGEKDEWDSLQKIIVGLFQRPQPVLEVGELASLHETLRKLQNTNAGPFIYEYYKQQILTKGMMSLREHIRQSKEKSLLYRLEEVWENLFAHVLPLLDAILFLIKTREGISIRQITLAAFRDLVVLDLGIEDILSSEATEMPPGVKHMLLILYNVNDTFPPNKNKLRLESLLARAVVPFLGFKGLYCGQPVPLIESSEPQLIERRRSSDSGRRISRPFSIQPRQMDTLNEMFLNALRKLHE</sequence>
<comment type="similarity">
    <text evidence="1">Belongs to the PROTOR family.</text>
</comment>
<evidence type="ECO:0000256" key="1">
    <source>
        <dbReference type="ARBA" id="ARBA00010453"/>
    </source>
</evidence>
<evidence type="ECO:0000313" key="2">
    <source>
        <dbReference type="Proteomes" id="UP000694941"/>
    </source>
</evidence>